<dbReference type="InterPro" id="IPR019993">
    <property type="entry name" value="RecB_nuclease_TM0106_put"/>
</dbReference>
<dbReference type="SUPFAM" id="SSF53098">
    <property type="entry name" value="Ribonuclease H-like"/>
    <property type="match status" value="1"/>
</dbReference>
<evidence type="ECO:0000259" key="1">
    <source>
        <dbReference type="Pfam" id="PF13482"/>
    </source>
</evidence>
<dbReference type="NCBIfam" id="TIGR03491">
    <property type="entry name" value="TM0106 family RecB-like putative nuclease"/>
    <property type="match status" value="1"/>
</dbReference>
<dbReference type="STRING" id="1123357.SAMN02745244_01035"/>
<dbReference type="EMBL" id="FQZG01000014">
    <property type="protein sequence ID" value="SHI77555.1"/>
    <property type="molecule type" value="Genomic_DNA"/>
</dbReference>
<dbReference type="Pfam" id="PF13482">
    <property type="entry name" value="RNase_H_2"/>
    <property type="match status" value="1"/>
</dbReference>
<proteinExistence type="predicted"/>
<dbReference type="RefSeq" id="WP_245787895.1">
    <property type="nucleotide sequence ID" value="NZ_FQZG01000014.1"/>
</dbReference>
<organism evidence="2 3">
    <name type="scientific">Tessaracoccus bendigoensis DSM 12906</name>
    <dbReference type="NCBI Taxonomy" id="1123357"/>
    <lineage>
        <taxon>Bacteria</taxon>
        <taxon>Bacillati</taxon>
        <taxon>Actinomycetota</taxon>
        <taxon>Actinomycetes</taxon>
        <taxon>Propionibacteriales</taxon>
        <taxon>Propionibacteriaceae</taxon>
        <taxon>Tessaracoccus</taxon>
    </lineage>
</organism>
<gene>
    <name evidence="2" type="ORF">SAMN02745244_01035</name>
</gene>
<reference evidence="2 3" key="1">
    <citation type="submission" date="2016-11" db="EMBL/GenBank/DDBJ databases">
        <authorList>
            <person name="Jaros S."/>
            <person name="Januszkiewicz K."/>
            <person name="Wedrychowicz H."/>
        </authorList>
    </citation>
    <scope>NUCLEOTIDE SEQUENCE [LARGE SCALE GENOMIC DNA]</scope>
    <source>
        <strain evidence="2 3">DSM 12906</strain>
    </source>
</reference>
<dbReference type="InterPro" id="IPR012337">
    <property type="entry name" value="RNaseH-like_sf"/>
</dbReference>
<dbReference type="Proteomes" id="UP000184512">
    <property type="component" value="Unassembled WGS sequence"/>
</dbReference>
<accession>A0A1M6DWL4</accession>
<keyword evidence="3" id="KW-1185">Reference proteome</keyword>
<name>A0A1M6DWL4_9ACTN</name>
<sequence length="571" mass="63786">MSSFVLDAYAARGCPVKTFNAFDPTLSHPPLDESLHESFQGGSDFRDAVLSRIARCAGVVDLRGLDAPWEERVDACLAAMGSGAAVVIGGTLPLDLDGHRSGRPDALIRGADTAAGTPGYWPLKVKPYRVREKQTGADQLRTSPLNAPGEVLPLPDLRYRVYREGALLELAHHWRLLESCGFASSEPLGGVVGDDRSHGCDPSITWIDLTHRFIRTYSKTAGHKLRSALERYDHEHRFRVHVAEQALARTGVDDPPPVVRPIRVKECEWCAWWQVCRPQIDDDDLSLRISKAPLDVRELQTLLSLGIRTVAELAEADVELILPDYLPQTGHRDRAEQRLRQAARRARMLASGVDLERVSDEPIGVPRSSVEVDLDIENADDGSVYLWGVLLTDEEGCRYLDFSEFVRTRGEREVALAKRFAQWLLDLAESRPEMLVFHYSDYETVQLRRLAERSGDPTLLAVCDLFRDHFVDLFAYVRDNFVGVDGLGLKMVASRGPGFSWRDEEPGGLNSQTWFNQAVGADSLEERAAARSRVLEYNEDDVRATLAVRNWLTAFDSDSPQEQRVDSSAGR</sequence>
<dbReference type="AlphaFoldDB" id="A0A1M6DWL4"/>
<protein>
    <submittedName>
        <fullName evidence="2">RecB family nuclease, putative, TM0106 family</fullName>
    </submittedName>
</protein>
<feature type="domain" description="YprB ribonuclease H-like" evidence="1">
    <location>
        <begin position="374"/>
        <end position="552"/>
    </location>
</feature>
<dbReference type="InterPro" id="IPR038720">
    <property type="entry name" value="YprB_RNase_H-like_dom"/>
</dbReference>
<evidence type="ECO:0000313" key="2">
    <source>
        <dbReference type="EMBL" id="SHI77555.1"/>
    </source>
</evidence>
<evidence type="ECO:0000313" key="3">
    <source>
        <dbReference type="Proteomes" id="UP000184512"/>
    </source>
</evidence>